<accession>A0A5C4S3P8</accession>
<keyword evidence="1" id="KW-0812">Transmembrane</keyword>
<sequence>MISTIYIVPSLAFLDVLNGFLRGTKKAQIDAALSVLLIGLEIFAFFIAGWKFGLLAIAVASISAIITRPIAARLASKLLSESSDSEWYVGLPPGPLQTFYYTKENPK</sequence>
<gene>
    <name evidence="2" type="ORF">FGF68_04160</name>
</gene>
<proteinExistence type="predicted"/>
<reference evidence="2 3" key="1">
    <citation type="submission" date="2019-05" db="EMBL/GenBank/DDBJ databases">
        <title>Draft Whole-Genome sequence of the green sulfur bacterium Prosthecochloris vibrioformis DSM 260.</title>
        <authorList>
            <person name="Meyer T.E."/>
            <person name="Kyndt J.A."/>
        </authorList>
    </citation>
    <scope>NUCLEOTIDE SEQUENCE [LARGE SCALE GENOMIC DNA]</scope>
    <source>
        <strain evidence="2 3">DSM 260</strain>
    </source>
</reference>
<dbReference type="RefSeq" id="WP_139626336.1">
    <property type="nucleotide sequence ID" value="NZ_VDCI01000002.1"/>
</dbReference>
<evidence type="ECO:0000313" key="3">
    <source>
        <dbReference type="Proteomes" id="UP000309544"/>
    </source>
</evidence>
<keyword evidence="1" id="KW-1133">Transmembrane helix</keyword>
<dbReference type="EMBL" id="VDCI01000002">
    <property type="protein sequence ID" value="TNJ37411.1"/>
    <property type="molecule type" value="Genomic_DNA"/>
</dbReference>
<name>A0A5C4S3P8_PROVB</name>
<organism evidence="2 3">
    <name type="scientific">Prosthecochloris vibrioformis</name>
    <name type="common">Chlorobium vibrioforme</name>
    <dbReference type="NCBI Taxonomy" id="1098"/>
    <lineage>
        <taxon>Bacteria</taxon>
        <taxon>Pseudomonadati</taxon>
        <taxon>Chlorobiota</taxon>
        <taxon>Chlorobiia</taxon>
        <taxon>Chlorobiales</taxon>
        <taxon>Chlorobiaceae</taxon>
        <taxon>Prosthecochloris</taxon>
    </lineage>
</organism>
<dbReference type="AlphaFoldDB" id="A0A5C4S3P8"/>
<keyword evidence="1" id="KW-0472">Membrane</keyword>
<protein>
    <submittedName>
        <fullName evidence="2">Uncharacterized protein</fullName>
    </submittedName>
</protein>
<keyword evidence="3" id="KW-1185">Reference proteome</keyword>
<dbReference type="Proteomes" id="UP000309544">
    <property type="component" value="Unassembled WGS sequence"/>
</dbReference>
<feature type="transmembrane region" description="Helical" evidence="1">
    <location>
        <begin position="6"/>
        <end position="24"/>
    </location>
</feature>
<evidence type="ECO:0000256" key="1">
    <source>
        <dbReference type="SAM" id="Phobius"/>
    </source>
</evidence>
<comment type="caution">
    <text evidence="2">The sequence shown here is derived from an EMBL/GenBank/DDBJ whole genome shotgun (WGS) entry which is preliminary data.</text>
</comment>
<evidence type="ECO:0000313" key="2">
    <source>
        <dbReference type="EMBL" id="TNJ37411.1"/>
    </source>
</evidence>